<dbReference type="GO" id="GO:0009069">
    <property type="term" value="P:serine family amino acid metabolic process"/>
    <property type="evidence" value="ECO:0007669"/>
    <property type="project" value="UniProtKB-ARBA"/>
</dbReference>
<evidence type="ECO:0000259" key="4">
    <source>
        <dbReference type="Pfam" id="PF00291"/>
    </source>
</evidence>
<organism evidence="5 6">
    <name type="scientific">Sphingobacterium hungaricum</name>
    <dbReference type="NCBI Taxonomy" id="2082723"/>
    <lineage>
        <taxon>Bacteria</taxon>
        <taxon>Pseudomonadati</taxon>
        <taxon>Bacteroidota</taxon>
        <taxon>Sphingobacteriia</taxon>
        <taxon>Sphingobacteriales</taxon>
        <taxon>Sphingobacteriaceae</taxon>
        <taxon>Sphingobacterium</taxon>
    </lineage>
</organism>
<dbReference type="InterPro" id="IPR001926">
    <property type="entry name" value="TrpB-like_PALP"/>
</dbReference>
<comment type="cofactor">
    <cofactor evidence="1">
        <name>pyridoxal 5'-phosphate</name>
        <dbReference type="ChEBI" id="CHEBI:597326"/>
    </cofactor>
</comment>
<evidence type="ECO:0000256" key="3">
    <source>
        <dbReference type="ARBA" id="ARBA00022898"/>
    </source>
</evidence>
<gene>
    <name evidence="5" type="ORF">C4F49_12865</name>
</gene>
<dbReference type="EMBL" id="PRDK01000006">
    <property type="protein sequence ID" value="MBE8714573.1"/>
    <property type="molecule type" value="Genomic_DNA"/>
</dbReference>
<reference evidence="5" key="1">
    <citation type="submission" date="2018-02" db="EMBL/GenBank/DDBJ databases">
        <authorList>
            <person name="Vasarhelyi B.M."/>
            <person name="Deshmukh S."/>
            <person name="Balint B."/>
            <person name="Kukolya J."/>
        </authorList>
    </citation>
    <scope>NUCLEOTIDE SEQUENCE</scope>
    <source>
        <strain evidence="5">KB22</strain>
    </source>
</reference>
<dbReference type="AlphaFoldDB" id="A0A928UYV1"/>
<dbReference type="GO" id="GO:0044272">
    <property type="term" value="P:sulfur compound biosynthetic process"/>
    <property type="evidence" value="ECO:0007669"/>
    <property type="project" value="UniProtKB-ARBA"/>
</dbReference>
<dbReference type="InterPro" id="IPR036052">
    <property type="entry name" value="TrpB-like_PALP_sf"/>
</dbReference>
<comment type="similarity">
    <text evidence="2">Belongs to the cysteine synthase/cystathionine beta-synthase family.</text>
</comment>
<proteinExistence type="inferred from homology"/>
<comment type="caution">
    <text evidence="5">The sequence shown here is derived from an EMBL/GenBank/DDBJ whole genome shotgun (WGS) entry which is preliminary data.</text>
</comment>
<protein>
    <submittedName>
        <fullName evidence="5">Cystathionine beta-synthase</fullName>
    </submittedName>
</protein>
<dbReference type="Gene3D" id="3.40.50.1100">
    <property type="match status" value="2"/>
</dbReference>
<name>A0A928UYV1_9SPHI</name>
<dbReference type="FunFam" id="3.40.50.1100:FF:000118">
    <property type="entry name" value="Related to CYS4-cystathionine beta-synthase"/>
    <property type="match status" value="1"/>
</dbReference>
<dbReference type="PANTHER" id="PTHR10314">
    <property type="entry name" value="CYSTATHIONINE BETA-SYNTHASE"/>
    <property type="match status" value="1"/>
</dbReference>
<keyword evidence="3" id="KW-0663">Pyridoxal phosphate</keyword>
<evidence type="ECO:0000256" key="2">
    <source>
        <dbReference type="ARBA" id="ARBA00007103"/>
    </source>
</evidence>
<dbReference type="GO" id="GO:0006534">
    <property type="term" value="P:cysteine metabolic process"/>
    <property type="evidence" value="ECO:0007669"/>
    <property type="project" value="UniProtKB-ARBA"/>
</dbReference>
<evidence type="ECO:0000313" key="5">
    <source>
        <dbReference type="EMBL" id="MBE8714573.1"/>
    </source>
</evidence>
<keyword evidence="6" id="KW-1185">Reference proteome</keyword>
<dbReference type="CDD" id="cd01561">
    <property type="entry name" value="CBS_like"/>
    <property type="match status" value="1"/>
</dbReference>
<feature type="domain" description="Tryptophan synthase beta chain-like PALP" evidence="4">
    <location>
        <begin position="12"/>
        <end position="309"/>
    </location>
</feature>
<sequence>MISKIKKALIHELIGNTPLRKCGYLSTENKTNIYIKEEFHNPGMSSKDRPALYMIQDAIAKNKIKKGGEFVEASSGNTGLGIAMIANELGFKSTIFVSQTCSDEKIAMLESAGARVEICENSNGLHDFYSTQFKAQSYASNHPNAYFTNQYYNSGNIKAHYLTTGPEIWEQTKGKITHFIVGVGTGGTISGVGRYLKEQNKDIKIWGVEPSGSILSHFLEYGEVPDDNTKMEPIEGIGRTFVPGSFDGKYVDKIFQIGYQESADRAVSYRKDSGLLTGFSSAAVIAALDKYVEDMDFQPNDLVVLLFPDHGSRYISKLYAGETNASFGSSIFTNQKIASQ</sequence>
<dbReference type="Pfam" id="PF00291">
    <property type="entry name" value="PALP"/>
    <property type="match status" value="1"/>
</dbReference>
<dbReference type="Proteomes" id="UP000616201">
    <property type="component" value="Unassembled WGS sequence"/>
</dbReference>
<accession>A0A928UYV1</accession>
<dbReference type="InterPro" id="IPR050214">
    <property type="entry name" value="Cys_Synth/Cystath_Beta-Synth"/>
</dbReference>
<evidence type="ECO:0000256" key="1">
    <source>
        <dbReference type="ARBA" id="ARBA00001933"/>
    </source>
</evidence>
<dbReference type="SUPFAM" id="SSF53686">
    <property type="entry name" value="Tryptophan synthase beta subunit-like PLP-dependent enzymes"/>
    <property type="match status" value="1"/>
</dbReference>
<evidence type="ECO:0000313" key="6">
    <source>
        <dbReference type="Proteomes" id="UP000616201"/>
    </source>
</evidence>